<accession>A0ABP7J2B7</accession>
<dbReference type="RefSeq" id="WP_275780861.1">
    <property type="nucleotide sequence ID" value="NZ_BAABDE010000030.1"/>
</dbReference>
<feature type="region of interest" description="Disordered" evidence="1">
    <location>
        <begin position="29"/>
        <end position="61"/>
    </location>
</feature>
<sequence>MRRILPALTLTPLATGRTTAGRHLAALALGTTPAPTGSYLDRSRVTRSSQESYDPQRERELSDAAERFTHVTGCRGEPADG</sequence>
<dbReference type="EMBL" id="BAABDE010000030">
    <property type="protein sequence ID" value="GAA3832794.1"/>
    <property type="molecule type" value="Genomic_DNA"/>
</dbReference>
<evidence type="ECO:0000313" key="2">
    <source>
        <dbReference type="EMBL" id="GAA3832794.1"/>
    </source>
</evidence>
<evidence type="ECO:0000313" key="3">
    <source>
        <dbReference type="Proteomes" id="UP001501009"/>
    </source>
</evidence>
<reference evidence="3" key="1">
    <citation type="journal article" date="2019" name="Int. J. Syst. Evol. Microbiol.">
        <title>The Global Catalogue of Microorganisms (GCM) 10K type strain sequencing project: providing services to taxonomists for standard genome sequencing and annotation.</title>
        <authorList>
            <consortium name="The Broad Institute Genomics Platform"/>
            <consortium name="The Broad Institute Genome Sequencing Center for Infectious Disease"/>
            <person name="Wu L."/>
            <person name="Ma J."/>
        </authorList>
    </citation>
    <scope>NUCLEOTIDE SEQUENCE [LARGE SCALE GENOMIC DNA]</scope>
    <source>
        <strain evidence="3">JCM 17138</strain>
    </source>
</reference>
<proteinExistence type="predicted"/>
<protein>
    <recommendedName>
        <fullName evidence="4">Secreted protein</fullName>
    </recommendedName>
</protein>
<name>A0ABP7J2B7_9ACTN</name>
<keyword evidence="3" id="KW-1185">Reference proteome</keyword>
<evidence type="ECO:0008006" key="4">
    <source>
        <dbReference type="Google" id="ProtNLM"/>
    </source>
</evidence>
<gene>
    <name evidence="2" type="ORF">GCM10022403_077310</name>
</gene>
<dbReference type="Proteomes" id="UP001501009">
    <property type="component" value="Unassembled WGS sequence"/>
</dbReference>
<evidence type="ECO:0000256" key="1">
    <source>
        <dbReference type="SAM" id="MobiDB-lite"/>
    </source>
</evidence>
<organism evidence="2 3">
    <name type="scientific">Streptomyces coacervatus</name>
    <dbReference type="NCBI Taxonomy" id="647381"/>
    <lineage>
        <taxon>Bacteria</taxon>
        <taxon>Bacillati</taxon>
        <taxon>Actinomycetota</taxon>
        <taxon>Actinomycetes</taxon>
        <taxon>Kitasatosporales</taxon>
        <taxon>Streptomycetaceae</taxon>
        <taxon>Streptomyces</taxon>
    </lineage>
</organism>
<comment type="caution">
    <text evidence="2">The sequence shown here is derived from an EMBL/GenBank/DDBJ whole genome shotgun (WGS) entry which is preliminary data.</text>
</comment>